<dbReference type="OrthoDB" id="336913at2"/>
<protein>
    <recommendedName>
        <fullName evidence="3">DUF4054 domain-containing protein</fullName>
    </recommendedName>
</protein>
<gene>
    <name evidence="1" type="ORF">DLM75_12935</name>
</gene>
<dbReference type="RefSeq" id="WP_118968920.1">
    <property type="nucleotide sequence ID" value="NZ_QHCT01000003.1"/>
</dbReference>
<organism evidence="1 2">
    <name type="scientific">Leptospira stimsonii</name>
    <dbReference type="NCBI Taxonomy" id="2202203"/>
    <lineage>
        <taxon>Bacteria</taxon>
        <taxon>Pseudomonadati</taxon>
        <taxon>Spirochaetota</taxon>
        <taxon>Spirochaetia</taxon>
        <taxon>Leptospirales</taxon>
        <taxon>Leptospiraceae</taxon>
        <taxon>Leptospira</taxon>
    </lineage>
</organism>
<reference evidence="2" key="1">
    <citation type="submission" date="2018-05" db="EMBL/GenBank/DDBJ databases">
        <title>Leptospira yasudae sp. nov. and Leptospira stimsonii sp. nov., two pathogenic species of the genus Leptospira isolated from environmental sources.</title>
        <authorList>
            <person name="Casanovas-Massana A."/>
            <person name="Hamond C."/>
            <person name="Santos L.A."/>
            <person name="Hacker K.P."/>
            <person name="Balassiano I."/>
            <person name="Medeiros M.A."/>
            <person name="Reis M.G."/>
            <person name="Ko A.I."/>
            <person name="Wunder E.A."/>
        </authorList>
    </citation>
    <scope>NUCLEOTIDE SEQUENCE [LARGE SCALE GENOMIC DNA]</scope>
    <source>
        <strain evidence="2">Yale</strain>
    </source>
</reference>
<dbReference type="Proteomes" id="UP000265798">
    <property type="component" value="Unassembled WGS sequence"/>
</dbReference>
<accession>A0A396Z7Y9</accession>
<evidence type="ECO:0000313" key="1">
    <source>
        <dbReference type="EMBL" id="RHX89854.1"/>
    </source>
</evidence>
<evidence type="ECO:0000313" key="2">
    <source>
        <dbReference type="Proteomes" id="UP000265798"/>
    </source>
</evidence>
<dbReference type="AlphaFoldDB" id="A0A396Z7Y9"/>
<sequence length="114" mass="12706">MARASIAQLRAYVGDPVADLTDPELQLFLDDAVASVIDNTALSESHPRFNELQRARAAYLLFNANRMKNEVMAESADGISRNYDTNISPGMQVSWLDLYNQKRTEILGFKGRVG</sequence>
<comment type="caution">
    <text evidence="1">The sequence shown here is derived from an EMBL/GenBank/DDBJ whole genome shotgun (WGS) entry which is preliminary data.</text>
</comment>
<evidence type="ECO:0008006" key="3">
    <source>
        <dbReference type="Google" id="ProtNLM"/>
    </source>
</evidence>
<name>A0A396Z7Y9_9LEPT</name>
<dbReference type="EMBL" id="QHCT01000003">
    <property type="protein sequence ID" value="RHX89854.1"/>
    <property type="molecule type" value="Genomic_DNA"/>
</dbReference>
<proteinExistence type="predicted"/>